<name>A0ABQ7H3E6_DUNSA</name>
<accession>A0ABQ7H3E6</accession>
<evidence type="ECO:0000313" key="2">
    <source>
        <dbReference type="EMBL" id="KAF5841389.1"/>
    </source>
</evidence>
<sequence length="138" mass="14283">MLASKSAQVLRCTPNQARPLVPKQRLFIVRRAEGGQRQSGGNEQAQGFISEDNSGKSNIFPTINKPFVSSPVTDQIASQGLGGAQGGAIVVSAIALTLILAVLVGKVGSGETLDQLQATSPQEPLTEIARRVGGASGF</sequence>
<feature type="compositionally biased region" description="Polar residues" evidence="1">
    <location>
        <begin position="39"/>
        <end position="54"/>
    </location>
</feature>
<comment type="caution">
    <text evidence="2">The sequence shown here is derived from an EMBL/GenBank/DDBJ whole genome shotgun (WGS) entry which is preliminary data.</text>
</comment>
<evidence type="ECO:0000256" key="1">
    <source>
        <dbReference type="SAM" id="MobiDB-lite"/>
    </source>
</evidence>
<feature type="region of interest" description="Disordered" evidence="1">
    <location>
        <begin position="33"/>
        <end position="54"/>
    </location>
</feature>
<dbReference type="EMBL" id="MU069487">
    <property type="protein sequence ID" value="KAF5841389.1"/>
    <property type="molecule type" value="Genomic_DNA"/>
</dbReference>
<gene>
    <name evidence="2" type="ORF">DUNSADRAFT_13257</name>
</gene>
<proteinExistence type="predicted"/>
<keyword evidence="3" id="KW-1185">Reference proteome</keyword>
<protein>
    <submittedName>
        <fullName evidence="2">Uncharacterized protein</fullName>
    </submittedName>
</protein>
<reference evidence="2" key="1">
    <citation type="submission" date="2017-08" db="EMBL/GenBank/DDBJ databases">
        <authorList>
            <person name="Polle J.E."/>
            <person name="Barry K."/>
            <person name="Cushman J."/>
            <person name="Schmutz J."/>
            <person name="Tran D."/>
            <person name="Hathwaick L.T."/>
            <person name="Yim W.C."/>
            <person name="Jenkins J."/>
            <person name="Mckie-Krisberg Z.M."/>
            <person name="Prochnik S."/>
            <person name="Lindquist E."/>
            <person name="Dockter R.B."/>
            <person name="Adam C."/>
            <person name="Molina H."/>
            <person name="Bunkerborg J."/>
            <person name="Jin E."/>
            <person name="Buchheim M."/>
            <person name="Magnuson J."/>
        </authorList>
    </citation>
    <scope>NUCLEOTIDE SEQUENCE</scope>
    <source>
        <strain evidence="2">CCAP 19/18</strain>
    </source>
</reference>
<dbReference type="Proteomes" id="UP000815325">
    <property type="component" value="Unassembled WGS sequence"/>
</dbReference>
<organism evidence="2 3">
    <name type="scientific">Dunaliella salina</name>
    <name type="common">Green alga</name>
    <name type="synonym">Protococcus salinus</name>
    <dbReference type="NCBI Taxonomy" id="3046"/>
    <lineage>
        <taxon>Eukaryota</taxon>
        <taxon>Viridiplantae</taxon>
        <taxon>Chlorophyta</taxon>
        <taxon>core chlorophytes</taxon>
        <taxon>Chlorophyceae</taxon>
        <taxon>CS clade</taxon>
        <taxon>Chlamydomonadales</taxon>
        <taxon>Dunaliellaceae</taxon>
        <taxon>Dunaliella</taxon>
    </lineage>
</organism>
<evidence type="ECO:0000313" key="3">
    <source>
        <dbReference type="Proteomes" id="UP000815325"/>
    </source>
</evidence>